<dbReference type="AlphaFoldDB" id="A0A5C3PQI9"/>
<keyword evidence="2" id="KW-1185">Reference proteome</keyword>
<name>A0A5C3PQI9_9APHY</name>
<dbReference type="Gene3D" id="3.80.10.10">
    <property type="entry name" value="Ribonuclease Inhibitor"/>
    <property type="match status" value="1"/>
</dbReference>
<sequence length="512" mass="57369">MALTTLHYDVIATIISLLNSCDALNLALTSKYLYDLAINQVSESVNCTCPEQFLSAWDTLARSETHRARYVRTLRIGNVGPKAAKLLDGRNPHALMLRDLVLQAQNISHVFLRGASLMEDEGFCAAFKALNHLVHLELFGGYDSRTLAVIEGLRSPLQVLSLRAHEDRASPLLDVLVSLAPHQSSLRVLRVTGRSHLPHVSLDTFDSESPPRFPHCRRLILAQAYYHSSIDLFATFPNVETLNFPYIRVQPIQGKVPQLRHLELHATRLGQLAGRLSAIRYLHLFNGVVLMNGGGITLQATLDAIREVSPAALHLNIHSGSANANMAPLWDGLTSIVPSLKCLDLLFEPTSSYSRSNVGNVYEEIALWVRGLSFRSDDTTPAIRCLRIGMSFRAAFNISLHSRPWFDGAEPAEEERSVADAIRGLPETIASAIPTLQYLAISIQADYYPIMMEDWYNDESDYDLHALDADVTWWYIERQESLQVFHRMGMMEGDRVWRSLIEKDDEELTGAQ</sequence>
<reference evidence="1 2" key="1">
    <citation type="journal article" date="2019" name="Nat. Ecol. Evol.">
        <title>Megaphylogeny resolves global patterns of mushroom evolution.</title>
        <authorList>
            <person name="Varga T."/>
            <person name="Krizsan K."/>
            <person name="Foldi C."/>
            <person name="Dima B."/>
            <person name="Sanchez-Garcia M."/>
            <person name="Sanchez-Ramirez S."/>
            <person name="Szollosi G.J."/>
            <person name="Szarkandi J.G."/>
            <person name="Papp V."/>
            <person name="Albert L."/>
            <person name="Andreopoulos W."/>
            <person name="Angelini C."/>
            <person name="Antonin V."/>
            <person name="Barry K.W."/>
            <person name="Bougher N.L."/>
            <person name="Buchanan P."/>
            <person name="Buyck B."/>
            <person name="Bense V."/>
            <person name="Catcheside P."/>
            <person name="Chovatia M."/>
            <person name="Cooper J."/>
            <person name="Damon W."/>
            <person name="Desjardin D."/>
            <person name="Finy P."/>
            <person name="Geml J."/>
            <person name="Haridas S."/>
            <person name="Hughes K."/>
            <person name="Justo A."/>
            <person name="Karasinski D."/>
            <person name="Kautmanova I."/>
            <person name="Kiss B."/>
            <person name="Kocsube S."/>
            <person name="Kotiranta H."/>
            <person name="LaButti K.M."/>
            <person name="Lechner B.E."/>
            <person name="Liimatainen K."/>
            <person name="Lipzen A."/>
            <person name="Lukacs Z."/>
            <person name="Mihaltcheva S."/>
            <person name="Morgado L.N."/>
            <person name="Niskanen T."/>
            <person name="Noordeloos M.E."/>
            <person name="Ohm R.A."/>
            <person name="Ortiz-Santana B."/>
            <person name="Ovrebo C."/>
            <person name="Racz N."/>
            <person name="Riley R."/>
            <person name="Savchenko A."/>
            <person name="Shiryaev A."/>
            <person name="Soop K."/>
            <person name="Spirin V."/>
            <person name="Szebenyi C."/>
            <person name="Tomsovsky M."/>
            <person name="Tulloss R.E."/>
            <person name="Uehling J."/>
            <person name="Grigoriev I.V."/>
            <person name="Vagvolgyi C."/>
            <person name="Papp T."/>
            <person name="Martin F.M."/>
            <person name="Miettinen O."/>
            <person name="Hibbett D.S."/>
            <person name="Nagy L.G."/>
        </authorList>
    </citation>
    <scope>NUCLEOTIDE SEQUENCE [LARGE SCALE GENOMIC DNA]</scope>
    <source>
        <strain evidence="1 2">HHB13444</strain>
    </source>
</reference>
<proteinExistence type="predicted"/>
<accession>A0A5C3PQI9</accession>
<dbReference type="Proteomes" id="UP000308197">
    <property type="component" value="Unassembled WGS sequence"/>
</dbReference>
<dbReference type="SUPFAM" id="SSF52047">
    <property type="entry name" value="RNI-like"/>
    <property type="match status" value="1"/>
</dbReference>
<dbReference type="InterPro" id="IPR032675">
    <property type="entry name" value="LRR_dom_sf"/>
</dbReference>
<organism evidence="1 2">
    <name type="scientific">Polyporus arcularius HHB13444</name>
    <dbReference type="NCBI Taxonomy" id="1314778"/>
    <lineage>
        <taxon>Eukaryota</taxon>
        <taxon>Fungi</taxon>
        <taxon>Dikarya</taxon>
        <taxon>Basidiomycota</taxon>
        <taxon>Agaricomycotina</taxon>
        <taxon>Agaricomycetes</taxon>
        <taxon>Polyporales</taxon>
        <taxon>Polyporaceae</taxon>
        <taxon>Polyporus</taxon>
    </lineage>
</organism>
<evidence type="ECO:0000313" key="1">
    <source>
        <dbReference type="EMBL" id="TFK91407.1"/>
    </source>
</evidence>
<gene>
    <name evidence="1" type="ORF">K466DRAFT_596152</name>
</gene>
<dbReference type="InParanoid" id="A0A5C3PQI9"/>
<protein>
    <recommendedName>
        <fullName evidence="3">F-box domain-containing protein</fullName>
    </recommendedName>
</protein>
<evidence type="ECO:0000313" key="2">
    <source>
        <dbReference type="Proteomes" id="UP000308197"/>
    </source>
</evidence>
<evidence type="ECO:0008006" key="3">
    <source>
        <dbReference type="Google" id="ProtNLM"/>
    </source>
</evidence>
<dbReference type="EMBL" id="ML211021">
    <property type="protein sequence ID" value="TFK91407.1"/>
    <property type="molecule type" value="Genomic_DNA"/>
</dbReference>